<name>A0A0B7C547_9EUPU</name>
<organism evidence="1">
    <name type="scientific">Arion vulgaris</name>
    <dbReference type="NCBI Taxonomy" id="1028688"/>
    <lineage>
        <taxon>Eukaryota</taxon>
        <taxon>Metazoa</taxon>
        <taxon>Spiralia</taxon>
        <taxon>Lophotrochozoa</taxon>
        <taxon>Mollusca</taxon>
        <taxon>Gastropoda</taxon>
        <taxon>Heterobranchia</taxon>
        <taxon>Euthyneura</taxon>
        <taxon>Panpulmonata</taxon>
        <taxon>Eupulmonata</taxon>
        <taxon>Stylommatophora</taxon>
        <taxon>Helicina</taxon>
        <taxon>Arionoidea</taxon>
        <taxon>Arionidae</taxon>
        <taxon>Arion</taxon>
    </lineage>
</organism>
<dbReference type="AlphaFoldDB" id="A0A0B7C547"/>
<feature type="non-terminal residue" evidence="1">
    <location>
        <position position="67"/>
    </location>
</feature>
<sequence length="67" mass="7811">CQKKTHRLMLTKGQHTHIERTDVGKNTAHTHEDTGHFDDKHRRILSSESRCPTAKSSSLLITRYYIH</sequence>
<accession>A0A0B7C547</accession>
<proteinExistence type="predicted"/>
<feature type="non-terminal residue" evidence="1">
    <location>
        <position position="1"/>
    </location>
</feature>
<dbReference type="EMBL" id="HACG01052885">
    <property type="protein sequence ID" value="CEK99756.1"/>
    <property type="molecule type" value="Transcribed_RNA"/>
</dbReference>
<gene>
    <name evidence="1" type="primary">ORF222063</name>
</gene>
<reference evidence="1" key="1">
    <citation type="submission" date="2014-12" db="EMBL/GenBank/DDBJ databases">
        <title>Insight into the proteome of Arion vulgaris.</title>
        <authorList>
            <person name="Aradska J."/>
            <person name="Bulat T."/>
            <person name="Smidak R."/>
            <person name="Sarate P."/>
            <person name="Gangsoo J."/>
            <person name="Sialana F."/>
            <person name="Bilban M."/>
            <person name="Lubec G."/>
        </authorList>
    </citation>
    <scope>NUCLEOTIDE SEQUENCE</scope>
    <source>
        <tissue evidence="1">Skin</tissue>
    </source>
</reference>
<evidence type="ECO:0000313" key="1">
    <source>
        <dbReference type="EMBL" id="CEK99756.1"/>
    </source>
</evidence>
<protein>
    <submittedName>
        <fullName evidence="1">Uncharacterized protein</fullName>
    </submittedName>
</protein>